<dbReference type="NCBIfam" id="TIGR00224">
    <property type="entry name" value="pckA"/>
    <property type="match status" value="1"/>
</dbReference>
<dbReference type="GO" id="GO:0006094">
    <property type="term" value="P:gluconeogenesis"/>
    <property type="evidence" value="ECO:0007669"/>
    <property type="project" value="UniProtKB-UniPathway"/>
</dbReference>
<keyword evidence="7" id="KW-0067">ATP-binding</keyword>
<dbReference type="InterPro" id="IPR013035">
    <property type="entry name" value="PEP_carboxykinase_C"/>
</dbReference>
<evidence type="ECO:0000256" key="3">
    <source>
        <dbReference type="ARBA" id="ARBA00012363"/>
    </source>
</evidence>
<evidence type="ECO:0000256" key="2">
    <source>
        <dbReference type="ARBA" id="ARBA00006052"/>
    </source>
</evidence>
<dbReference type="Pfam" id="PF01293">
    <property type="entry name" value="PEPCK_ATP"/>
    <property type="match status" value="1"/>
</dbReference>
<evidence type="ECO:0000256" key="4">
    <source>
        <dbReference type="ARBA" id="ARBA00022432"/>
    </source>
</evidence>
<comment type="similarity">
    <text evidence="2">Belongs to the phosphoenolpyruvate carboxykinase (ATP) family.</text>
</comment>
<dbReference type="Gene3D" id="3.90.228.20">
    <property type="match status" value="1"/>
</dbReference>
<keyword evidence="5" id="KW-0547">Nucleotide-binding</keyword>
<dbReference type="InterPro" id="IPR008210">
    <property type="entry name" value="PEP_carboxykinase_N"/>
</dbReference>
<sequence>MVEGKQIYMIESHHSSYGLENHGFRNLEQEHWNLNVPALYEQAIRRHEGVLAYPGALVVRTGDYTGRSPDDKFTVCEPSTEKEIWWGTINRETTQAEFNKMHQRISGYFENRDIFVQDCYAGADPLYRLPIRIITEHAWQSLFARNMFVTITDSQSLNRHVPEFTVISAPGVTAVPGLDPTSSGAFILVNFARKMALIGGTLYAGEIKKSIFTVMNYLMPKRSVMAMHCSANYGRDPDDVAIFFGLSGTGKTTLSNDATRTLIGDDEHGWSDKGIFNFEGGCYAKVIRLSEEGEPEIYRATRKFGTVIENVKLDAHSRRIDFDDDDFTENTRAAYPLTHVEKADYDGIGGHPRHIIFLTADAFGVIPPIASLTPAHAQYHFLAGYTAKVAGTEEGVREPTATFSTCFGAPFMPLHPTVYATLLAERINMHNAKIWMVNTGWTGGPYGKGERMKLSFTRAMVRAALEDKLDNVKKVIDPVFGFKVPTEVPGVPAKVLVPRNTWDDPSSYDTMAKDLAARFQDYMVQFEDKMTDEVKAAAPRA</sequence>
<dbReference type="InterPro" id="IPR001272">
    <property type="entry name" value="PEP_carboxykinase_ATP"/>
</dbReference>
<dbReference type="PANTHER" id="PTHR30031">
    <property type="entry name" value="PHOSPHOENOLPYRUVATE CARBOXYKINASE ATP"/>
    <property type="match status" value="1"/>
</dbReference>
<proteinExistence type="inferred from homology"/>
<organism evidence="10">
    <name type="scientific">hydrocarbon metagenome</name>
    <dbReference type="NCBI Taxonomy" id="938273"/>
    <lineage>
        <taxon>unclassified sequences</taxon>
        <taxon>metagenomes</taxon>
        <taxon>ecological metagenomes</taxon>
    </lineage>
</organism>
<keyword evidence="10" id="KW-0670">Pyruvate</keyword>
<keyword evidence="10" id="KW-0418">Kinase</keyword>
<dbReference type="GO" id="GO:0005524">
    <property type="term" value="F:ATP binding"/>
    <property type="evidence" value="ECO:0007669"/>
    <property type="project" value="UniProtKB-KW"/>
</dbReference>
<keyword evidence="10" id="KW-0808">Transferase</keyword>
<comment type="pathway">
    <text evidence="1">Carbohydrate biosynthesis; gluconeogenesis.</text>
</comment>
<evidence type="ECO:0000313" key="10">
    <source>
        <dbReference type="EMBL" id="KUG17564.1"/>
    </source>
</evidence>
<keyword evidence="8 10" id="KW-0456">Lyase</keyword>
<evidence type="ECO:0000256" key="5">
    <source>
        <dbReference type="ARBA" id="ARBA00022741"/>
    </source>
</evidence>
<evidence type="ECO:0000256" key="9">
    <source>
        <dbReference type="ARBA" id="ARBA00047371"/>
    </source>
</evidence>
<dbReference type="PANTHER" id="PTHR30031:SF0">
    <property type="entry name" value="PHOSPHOENOLPYRUVATE CARBOXYKINASE (ATP)"/>
    <property type="match status" value="1"/>
</dbReference>
<dbReference type="PIRSF" id="PIRSF006294">
    <property type="entry name" value="PEP_crbxkin"/>
    <property type="match status" value="1"/>
</dbReference>
<dbReference type="SUPFAM" id="SSF68923">
    <property type="entry name" value="PEP carboxykinase N-terminal domain"/>
    <property type="match status" value="1"/>
</dbReference>
<evidence type="ECO:0000256" key="7">
    <source>
        <dbReference type="ARBA" id="ARBA00022840"/>
    </source>
</evidence>
<dbReference type="Gene3D" id="3.40.449.10">
    <property type="entry name" value="Phosphoenolpyruvate Carboxykinase, domain 1"/>
    <property type="match status" value="1"/>
</dbReference>
<dbReference type="HAMAP" id="MF_00453">
    <property type="entry name" value="PEPCK_ATP"/>
    <property type="match status" value="1"/>
</dbReference>
<evidence type="ECO:0000256" key="1">
    <source>
        <dbReference type="ARBA" id="ARBA00004742"/>
    </source>
</evidence>
<comment type="caution">
    <text evidence="10">The sequence shown here is derived from an EMBL/GenBank/DDBJ whole genome shotgun (WGS) entry which is preliminary data.</text>
</comment>
<accession>A0A0W8F9J8</accession>
<dbReference type="EMBL" id="LNQE01001433">
    <property type="protein sequence ID" value="KUG17564.1"/>
    <property type="molecule type" value="Genomic_DNA"/>
</dbReference>
<evidence type="ECO:0000256" key="6">
    <source>
        <dbReference type="ARBA" id="ARBA00022793"/>
    </source>
</evidence>
<keyword evidence="6" id="KW-0210">Decarboxylase</keyword>
<dbReference type="UniPathway" id="UPA00138"/>
<gene>
    <name evidence="10" type="ORF">ASZ90_012736</name>
</gene>
<comment type="catalytic activity">
    <reaction evidence="9">
        <text>oxaloacetate + ATP = phosphoenolpyruvate + ADP + CO2</text>
        <dbReference type="Rhea" id="RHEA:18617"/>
        <dbReference type="ChEBI" id="CHEBI:16452"/>
        <dbReference type="ChEBI" id="CHEBI:16526"/>
        <dbReference type="ChEBI" id="CHEBI:30616"/>
        <dbReference type="ChEBI" id="CHEBI:58702"/>
        <dbReference type="ChEBI" id="CHEBI:456216"/>
        <dbReference type="EC" id="4.1.1.49"/>
    </reaction>
</comment>
<dbReference type="NCBIfam" id="NF006820">
    <property type="entry name" value="PRK09344.1-2"/>
    <property type="match status" value="1"/>
</dbReference>
<dbReference type="NCBIfam" id="NF006821">
    <property type="entry name" value="PRK09344.1-3"/>
    <property type="match status" value="1"/>
</dbReference>
<reference evidence="10" key="1">
    <citation type="journal article" date="2015" name="Proc. Natl. Acad. Sci. U.S.A.">
        <title>Networks of energetic and metabolic interactions define dynamics in microbial communities.</title>
        <authorList>
            <person name="Embree M."/>
            <person name="Liu J.K."/>
            <person name="Al-Bassam M.M."/>
            <person name="Zengler K."/>
        </authorList>
    </citation>
    <scope>NUCLEOTIDE SEQUENCE</scope>
</reference>
<protein>
    <recommendedName>
        <fullName evidence="3">phosphoenolpyruvate carboxykinase (ATP)</fullName>
        <ecNumber evidence="3">4.1.1.49</ecNumber>
    </recommendedName>
</protein>
<keyword evidence="4" id="KW-0312">Gluconeogenesis</keyword>
<dbReference type="Gene3D" id="2.170.8.10">
    <property type="entry name" value="Phosphoenolpyruvate Carboxykinase, domain 2"/>
    <property type="match status" value="1"/>
</dbReference>
<evidence type="ECO:0000256" key="8">
    <source>
        <dbReference type="ARBA" id="ARBA00023239"/>
    </source>
</evidence>
<dbReference type="SUPFAM" id="SSF53795">
    <property type="entry name" value="PEP carboxykinase-like"/>
    <property type="match status" value="1"/>
</dbReference>
<name>A0A0W8F9J8_9ZZZZ</name>
<dbReference type="GO" id="GO:0016301">
    <property type="term" value="F:kinase activity"/>
    <property type="evidence" value="ECO:0007669"/>
    <property type="project" value="UniProtKB-KW"/>
</dbReference>
<dbReference type="GO" id="GO:0004612">
    <property type="term" value="F:phosphoenolpyruvate carboxykinase (ATP) activity"/>
    <property type="evidence" value="ECO:0007669"/>
    <property type="project" value="UniProtKB-EC"/>
</dbReference>
<dbReference type="AlphaFoldDB" id="A0A0W8F9J8"/>
<dbReference type="InterPro" id="IPR015994">
    <property type="entry name" value="PEPCK_ATP_CS"/>
</dbReference>
<dbReference type="GO" id="GO:0005829">
    <property type="term" value="C:cytosol"/>
    <property type="evidence" value="ECO:0007669"/>
    <property type="project" value="TreeGrafter"/>
</dbReference>
<dbReference type="PROSITE" id="PS00532">
    <property type="entry name" value="PEPCK_ATP"/>
    <property type="match status" value="1"/>
</dbReference>
<dbReference type="EC" id="4.1.1.49" evidence="3"/>